<organism evidence="3 4">
    <name type="scientific">Dryococelus australis</name>
    <dbReference type="NCBI Taxonomy" id="614101"/>
    <lineage>
        <taxon>Eukaryota</taxon>
        <taxon>Metazoa</taxon>
        <taxon>Ecdysozoa</taxon>
        <taxon>Arthropoda</taxon>
        <taxon>Hexapoda</taxon>
        <taxon>Insecta</taxon>
        <taxon>Pterygota</taxon>
        <taxon>Neoptera</taxon>
        <taxon>Polyneoptera</taxon>
        <taxon>Phasmatodea</taxon>
        <taxon>Verophasmatodea</taxon>
        <taxon>Anareolatae</taxon>
        <taxon>Phasmatidae</taxon>
        <taxon>Eurycanthinae</taxon>
        <taxon>Dryococelus</taxon>
    </lineage>
</organism>
<gene>
    <name evidence="3" type="ORF">PR048_016341</name>
</gene>
<proteinExistence type="predicted"/>
<sequence>MKMAVQDGGGKDELKTQFITREGTYRLMTLSEYSRPNRVGYTNTQGSAAVRVSFVTLPDPGGNGDRICFNFGRELYVYVYKGVKKAADLTKPVDKKMYKGTNPTCHDFNSVTMTPDSVSLVVGFSTGQIQLIDPIKKELSKLYNEEVCV</sequence>
<dbReference type="EMBL" id="JARBHB010000005">
    <property type="protein sequence ID" value="KAJ8884484.1"/>
    <property type="molecule type" value="Genomic_DNA"/>
</dbReference>
<dbReference type="Gene3D" id="2.130.10.10">
    <property type="entry name" value="YVTN repeat-like/Quinoprotein amine dehydrogenase"/>
    <property type="match status" value="1"/>
</dbReference>
<dbReference type="InterPro" id="IPR051362">
    <property type="entry name" value="WD_repeat_creC_regulators"/>
</dbReference>
<keyword evidence="4" id="KW-1185">Reference proteome</keyword>
<name>A0ABQ9HJW9_9NEOP</name>
<reference evidence="3 4" key="1">
    <citation type="submission" date="2023-02" db="EMBL/GenBank/DDBJ databases">
        <title>LHISI_Scaffold_Assembly.</title>
        <authorList>
            <person name="Stuart O.P."/>
            <person name="Cleave R."/>
            <person name="Magrath M.J.L."/>
            <person name="Mikheyev A.S."/>
        </authorList>
    </citation>
    <scope>NUCLEOTIDE SEQUENCE [LARGE SCALE GENOMIC DNA]</scope>
    <source>
        <strain evidence="3">Daus_M_001</strain>
        <tissue evidence="3">Leg muscle</tissue>
    </source>
</reference>
<protein>
    <recommendedName>
        <fullName evidence="5">WD repeat-containing protein 20</fullName>
    </recommendedName>
</protein>
<evidence type="ECO:0000313" key="4">
    <source>
        <dbReference type="Proteomes" id="UP001159363"/>
    </source>
</evidence>
<comment type="caution">
    <text evidence="3">The sequence shown here is derived from an EMBL/GenBank/DDBJ whole genome shotgun (WGS) entry which is preliminary data.</text>
</comment>
<evidence type="ECO:0008006" key="5">
    <source>
        <dbReference type="Google" id="ProtNLM"/>
    </source>
</evidence>
<dbReference type="InterPro" id="IPR015943">
    <property type="entry name" value="WD40/YVTN_repeat-like_dom_sf"/>
</dbReference>
<dbReference type="Proteomes" id="UP001159363">
    <property type="component" value="Chromosome 4"/>
</dbReference>
<keyword evidence="2" id="KW-0677">Repeat</keyword>
<evidence type="ECO:0000256" key="2">
    <source>
        <dbReference type="ARBA" id="ARBA00022737"/>
    </source>
</evidence>
<dbReference type="PANTHER" id="PTHR14107">
    <property type="entry name" value="WD REPEAT PROTEIN"/>
    <property type="match status" value="1"/>
</dbReference>
<evidence type="ECO:0000313" key="3">
    <source>
        <dbReference type="EMBL" id="KAJ8884484.1"/>
    </source>
</evidence>
<evidence type="ECO:0000256" key="1">
    <source>
        <dbReference type="ARBA" id="ARBA00022574"/>
    </source>
</evidence>
<dbReference type="PANTHER" id="PTHR14107:SF16">
    <property type="entry name" value="AT02583P"/>
    <property type="match status" value="1"/>
</dbReference>
<keyword evidence="1" id="KW-0853">WD repeat</keyword>
<accession>A0ABQ9HJW9</accession>